<dbReference type="PaxDb" id="55529-EKX35955"/>
<reference evidence="5" key="3">
    <citation type="submission" date="2015-06" db="UniProtKB">
        <authorList>
            <consortium name="EnsemblProtists"/>
        </authorList>
    </citation>
    <scope>IDENTIFICATION</scope>
</reference>
<feature type="compositionally biased region" description="Basic and acidic residues" evidence="2">
    <location>
        <begin position="864"/>
        <end position="880"/>
    </location>
</feature>
<sequence length="924" mass="103583">MPPWSVEDERAQDMLVLSNIAMELEASAPQRHNASQILLKLLEDGKGEAIGASSSLAHALNQMLCDKSGMKAHKVSSELALRLLIKIFVWSKAKICEEELLVNTLEDKVEQFRHSNAATHAGMACLAHSLLLACNKLSLGTAASYRQDLLLSSLPRHNASSACSYWQISTVLDLLSNAIFLREDSKSLGVAVCEVLSGLFVMAHNPDNRACIMEGKEIFERIIHGWKQFVVPLWMPTAVSLEGQEIFCNSDLDITRHCGECFLCHCSSFRREGEEEQDQEGEETRDTETWVRREESLPRTFAKIVRRMGRELGMEEGKFVMDISEEALKQLEHELHQHVTDAKRVKENYERMLEISQNRYLTLRARFKRNSHNVQAASFDLFLLSVRKSKLERQRLKRAIQTWRHVGMSGVESCFDDWKNAVRMERVLRESEEHRSGRLTAEESLARHQTSVSNMLAKIDNLEHELRLSRAKTEELEEVLREREEEGEENCAMCEERRMENESLLDQLSALQEERDAAEEKMRVKEETFCTSARSCGMLSGALLSSRRGKRIEIEPIGGGAGDSDSVFSMRSSSAIAPSEVAGISHKLLVDNNIISILVAEIVQLLPPSLDLYSPIAFLPEQQIKVMKKKISNLSKEIERSAPSRSPAPLPCSSFSVSYPLLVVVVVVVVVLLMVNLILQLVQDAKKILSREARSLLQYYNRAEKLDPSAPPTSTVSLRPAPPPPQASHLIELVELELEPNWESCADKNVSCSILAADVAACLGIPRQTVADEKSSLRTQTCVRAVSRVTSLLKDVKSLAPNRARLVSSLASMKALHASAPVSDNSTQLTDLSFHMLEARCETLSTVLHELVKVLVQKMRKDVRKSTVRSEEASKRKLVEMEEDEDDDVDEDEDEVEVENVRVVKQQLAPSCNQSPPVPRGLTA</sequence>
<dbReference type="RefSeq" id="XP_005822935.1">
    <property type="nucleotide sequence ID" value="XM_005822878.1"/>
</dbReference>
<dbReference type="AlphaFoldDB" id="L1IJG7"/>
<keyword evidence="3" id="KW-0812">Transmembrane</keyword>
<evidence type="ECO:0000313" key="5">
    <source>
        <dbReference type="EnsemblProtists" id="EKX35955"/>
    </source>
</evidence>
<dbReference type="GeneID" id="17292728"/>
<name>L1IJG7_GUITC</name>
<feature type="coiled-coil region" evidence="1">
    <location>
        <begin position="321"/>
        <end position="366"/>
    </location>
</feature>
<dbReference type="KEGG" id="gtt:GUITHDRAFT_146111"/>
<accession>L1IJG7</accession>
<feature type="coiled-coil region" evidence="1">
    <location>
        <begin position="445"/>
        <end position="528"/>
    </location>
</feature>
<reference evidence="6" key="2">
    <citation type="submission" date="2012-11" db="EMBL/GenBank/DDBJ databases">
        <authorList>
            <person name="Kuo A."/>
            <person name="Curtis B.A."/>
            <person name="Tanifuji G."/>
            <person name="Burki F."/>
            <person name="Gruber A."/>
            <person name="Irimia M."/>
            <person name="Maruyama S."/>
            <person name="Arias M.C."/>
            <person name="Ball S.G."/>
            <person name="Gile G.H."/>
            <person name="Hirakawa Y."/>
            <person name="Hopkins J.F."/>
            <person name="Rensing S.A."/>
            <person name="Schmutz J."/>
            <person name="Symeonidi A."/>
            <person name="Elias M."/>
            <person name="Eveleigh R.J."/>
            <person name="Herman E.K."/>
            <person name="Klute M.J."/>
            <person name="Nakayama T."/>
            <person name="Obornik M."/>
            <person name="Reyes-Prieto A."/>
            <person name="Armbrust E.V."/>
            <person name="Aves S.J."/>
            <person name="Beiko R.G."/>
            <person name="Coutinho P."/>
            <person name="Dacks J.B."/>
            <person name="Durnford D.G."/>
            <person name="Fast N.M."/>
            <person name="Green B.R."/>
            <person name="Grisdale C."/>
            <person name="Hempe F."/>
            <person name="Henrissat B."/>
            <person name="Hoppner M.P."/>
            <person name="Ishida K.-I."/>
            <person name="Kim E."/>
            <person name="Koreny L."/>
            <person name="Kroth P.G."/>
            <person name="Liu Y."/>
            <person name="Malik S.-B."/>
            <person name="Maier U.G."/>
            <person name="McRose D."/>
            <person name="Mock T."/>
            <person name="Neilson J.A."/>
            <person name="Onodera N.T."/>
            <person name="Poole A.M."/>
            <person name="Pritham E.J."/>
            <person name="Richards T.A."/>
            <person name="Rocap G."/>
            <person name="Roy S.W."/>
            <person name="Sarai C."/>
            <person name="Schaack S."/>
            <person name="Shirato S."/>
            <person name="Slamovits C.H."/>
            <person name="Spencer D.F."/>
            <person name="Suzuki S."/>
            <person name="Worden A.Z."/>
            <person name="Zauner S."/>
            <person name="Barry K."/>
            <person name="Bell C."/>
            <person name="Bharti A.K."/>
            <person name="Crow J.A."/>
            <person name="Grimwood J."/>
            <person name="Kramer R."/>
            <person name="Lindquist E."/>
            <person name="Lucas S."/>
            <person name="Salamov A."/>
            <person name="McFadden G.I."/>
            <person name="Lane C.E."/>
            <person name="Keeling P.J."/>
            <person name="Gray M.W."/>
            <person name="Grigoriev I.V."/>
            <person name="Archibald J.M."/>
        </authorList>
    </citation>
    <scope>NUCLEOTIDE SEQUENCE</scope>
    <source>
        <strain evidence="6">CCMP2712</strain>
    </source>
</reference>
<proteinExistence type="predicted"/>
<dbReference type="HOGENOM" id="CLU_316046_0_0_1"/>
<evidence type="ECO:0000313" key="4">
    <source>
        <dbReference type="EMBL" id="EKX35955.1"/>
    </source>
</evidence>
<keyword evidence="3" id="KW-1133">Transmembrane helix</keyword>
<evidence type="ECO:0000313" key="6">
    <source>
        <dbReference type="Proteomes" id="UP000011087"/>
    </source>
</evidence>
<reference evidence="4 6" key="1">
    <citation type="journal article" date="2012" name="Nature">
        <title>Algal genomes reveal evolutionary mosaicism and the fate of nucleomorphs.</title>
        <authorList>
            <consortium name="DOE Joint Genome Institute"/>
            <person name="Curtis B.A."/>
            <person name="Tanifuji G."/>
            <person name="Burki F."/>
            <person name="Gruber A."/>
            <person name="Irimia M."/>
            <person name="Maruyama S."/>
            <person name="Arias M.C."/>
            <person name="Ball S.G."/>
            <person name="Gile G.H."/>
            <person name="Hirakawa Y."/>
            <person name="Hopkins J.F."/>
            <person name="Kuo A."/>
            <person name="Rensing S.A."/>
            <person name="Schmutz J."/>
            <person name="Symeonidi A."/>
            <person name="Elias M."/>
            <person name="Eveleigh R.J."/>
            <person name="Herman E.K."/>
            <person name="Klute M.J."/>
            <person name="Nakayama T."/>
            <person name="Obornik M."/>
            <person name="Reyes-Prieto A."/>
            <person name="Armbrust E.V."/>
            <person name="Aves S.J."/>
            <person name="Beiko R.G."/>
            <person name="Coutinho P."/>
            <person name="Dacks J.B."/>
            <person name="Durnford D.G."/>
            <person name="Fast N.M."/>
            <person name="Green B.R."/>
            <person name="Grisdale C.J."/>
            <person name="Hempel F."/>
            <person name="Henrissat B."/>
            <person name="Hoppner M.P."/>
            <person name="Ishida K."/>
            <person name="Kim E."/>
            <person name="Koreny L."/>
            <person name="Kroth P.G."/>
            <person name="Liu Y."/>
            <person name="Malik S.B."/>
            <person name="Maier U.G."/>
            <person name="McRose D."/>
            <person name="Mock T."/>
            <person name="Neilson J.A."/>
            <person name="Onodera N.T."/>
            <person name="Poole A.M."/>
            <person name="Pritham E.J."/>
            <person name="Richards T.A."/>
            <person name="Rocap G."/>
            <person name="Roy S.W."/>
            <person name="Sarai C."/>
            <person name="Schaack S."/>
            <person name="Shirato S."/>
            <person name="Slamovits C.H."/>
            <person name="Spencer D.F."/>
            <person name="Suzuki S."/>
            <person name="Worden A.Z."/>
            <person name="Zauner S."/>
            <person name="Barry K."/>
            <person name="Bell C."/>
            <person name="Bharti A.K."/>
            <person name="Crow J.A."/>
            <person name="Grimwood J."/>
            <person name="Kramer R."/>
            <person name="Lindquist E."/>
            <person name="Lucas S."/>
            <person name="Salamov A."/>
            <person name="McFadden G.I."/>
            <person name="Lane C.E."/>
            <person name="Keeling P.J."/>
            <person name="Gray M.W."/>
            <person name="Grigoriev I.V."/>
            <person name="Archibald J.M."/>
        </authorList>
    </citation>
    <scope>NUCLEOTIDE SEQUENCE</scope>
    <source>
        <strain evidence="4 6">CCMP2712</strain>
    </source>
</reference>
<feature type="region of interest" description="Disordered" evidence="2">
    <location>
        <begin position="863"/>
        <end position="896"/>
    </location>
</feature>
<evidence type="ECO:0000256" key="3">
    <source>
        <dbReference type="SAM" id="Phobius"/>
    </source>
</evidence>
<organism evidence="4">
    <name type="scientific">Guillardia theta (strain CCMP2712)</name>
    <name type="common">Cryptophyte</name>
    <dbReference type="NCBI Taxonomy" id="905079"/>
    <lineage>
        <taxon>Eukaryota</taxon>
        <taxon>Cryptophyceae</taxon>
        <taxon>Pyrenomonadales</taxon>
        <taxon>Geminigeraceae</taxon>
        <taxon>Guillardia</taxon>
    </lineage>
</organism>
<dbReference type="Proteomes" id="UP000011087">
    <property type="component" value="Unassembled WGS sequence"/>
</dbReference>
<feature type="compositionally biased region" description="Acidic residues" evidence="2">
    <location>
        <begin position="881"/>
        <end position="896"/>
    </location>
</feature>
<dbReference type="EMBL" id="JH993081">
    <property type="protein sequence ID" value="EKX35955.1"/>
    <property type="molecule type" value="Genomic_DNA"/>
</dbReference>
<feature type="transmembrane region" description="Helical" evidence="3">
    <location>
        <begin position="659"/>
        <end position="682"/>
    </location>
</feature>
<evidence type="ECO:0000256" key="1">
    <source>
        <dbReference type="SAM" id="Coils"/>
    </source>
</evidence>
<gene>
    <name evidence="4" type="ORF">GUITHDRAFT_146111</name>
</gene>
<keyword evidence="1" id="KW-0175">Coiled coil</keyword>
<keyword evidence="6" id="KW-1185">Reference proteome</keyword>
<keyword evidence="3" id="KW-0472">Membrane</keyword>
<protein>
    <submittedName>
        <fullName evidence="4 5">Uncharacterized protein</fullName>
    </submittedName>
</protein>
<evidence type="ECO:0000256" key="2">
    <source>
        <dbReference type="SAM" id="MobiDB-lite"/>
    </source>
</evidence>
<dbReference type="EnsemblProtists" id="EKX35955">
    <property type="protein sequence ID" value="EKX35955"/>
    <property type="gene ID" value="GUITHDRAFT_146111"/>
</dbReference>